<dbReference type="Gene3D" id="2.40.50.1020">
    <property type="entry name" value="LytTr DNA-binding domain"/>
    <property type="match status" value="1"/>
</dbReference>
<dbReference type="GO" id="GO:0003677">
    <property type="term" value="F:DNA binding"/>
    <property type="evidence" value="ECO:0007669"/>
    <property type="project" value="UniProtKB-KW"/>
</dbReference>
<comment type="caution">
    <text evidence="4">The sequence shown here is derived from an EMBL/GenBank/DDBJ whole genome shotgun (WGS) entry which is preliminary data.</text>
</comment>
<protein>
    <submittedName>
        <fullName evidence="4">DNA-binding LytR/AlgR family response regulator</fullName>
    </submittedName>
</protein>
<reference evidence="4 5" key="1">
    <citation type="submission" date="2020-08" db="EMBL/GenBank/DDBJ databases">
        <title>Genomic Encyclopedia of Type Strains, Phase IV (KMG-V): Genome sequencing to study the core and pangenomes of soil and plant-associated prokaryotes.</title>
        <authorList>
            <person name="Whitman W."/>
        </authorList>
    </citation>
    <scope>NUCLEOTIDE SEQUENCE [LARGE SCALE GENOMIC DNA]</scope>
    <source>
        <strain evidence="4 5">MP7CTX6</strain>
    </source>
</reference>
<organism evidence="4 5">
    <name type="scientific">Pedobacter cryoconitis</name>
    <dbReference type="NCBI Taxonomy" id="188932"/>
    <lineage>
        <taxon>Bacteria</taxon>
        <taxon>Pseudomonadati</taxon>
        <taxon>Bacteroidota</taxon>
        <taxon>Sphingobacteriia</taxon>
        <taxon>Sphingobacteriales</taxon>
        <taxon>Sphingobacteriaceae</taxon>
        <taxon>Pedobacter</taxon>
    </lineage>
</organism>
<evidence type="ECO:0000256" key="1">
    <source>
        <dbReference type="PROSITE-ProRule" id="PRU00169"/>
    </source>
</evidence>
<feature type="domain" description="Response regulatory" evidence="2">
    <location>
        <begin position="3"/>
        <end position="118"/>
    </location>
</feature>
<dbReference type="EMBL" id="JACHCF010000007">
    <property type="protein sequence ID" value="MBB5622287.1"/>
    <property type="molecule type" value="Genomic_DNA"/>
</dbReference>
<dbReference type="GO" id="GO:0000156">
    <property type="term" value="F:phosphorelay response regulator activity"/>
    <property type="evidence" value="ECO:0007669"/>
    <property type="project" value="InterPro"/>
</dbReference>
<dbReference type="PANTHER" id="PTHR37299">
    <property type="entry name" value="TRANSCRIPTIONAL REGULATOR-RELATED"/>
    <property type="match status" value="1"/>
</dbReference>
<dbReference type="InterPro" id="IPR046947">
    <property type="entry name" value="LytR-like"/>
</dbReference>
<dbReference type="SUPFAM" id="SSF52172">
    <property type="entry name" value="CheY-like"/>
    <property type="match status" value="1"/>
</dbReference>
<dbReference type="Proteomes" id="UP000537718">
    <property type="component" value="Unassembled WGS sequence"/>
</dbReference>
<keyword evidence="4" id="KW-0238">DNA-binding</keyword>
<dbReference type="Pfam" id="PF00072">
    <property type="entry name" value="Response_reg"/>
    <property type="match status" value="1"/>
</dbReference>
<dbReference type="SMART" id="SM00850">
    <property type="entry name" value="LytTR"/>
    <property type="match status" value="1"/>
</dbReference>
<proteinExistence type="predicted"/>
<evidence type="ECO:0000313" key="4">
    <source>
        <dbReference type="EMBL" id="MBB5622287.1"/>
    </source>
</evidence>
<dbReference type="PROSITE" id="PS50930">
    <property type="entry name" value="HTH_LYTTR"/>
    <property type="match status" value="1"/>
</dbReference>
<dbReference type="SMART" id="SM00448">
    <property type="entry name" value="REC"/>
    <property type="match status" value="1"/>
</dbReference>
<dbReference type="InterPro" id="IPR007492">
    <property type="entry name" value="LytTR_DNA-bd_dom"/>
</dbReference>
<dbReference type="InterPro" id="IPR011006">
    <property type="entry name" value="CheY-like_superfamily"/>
</dbReference>
<dbReference type="AlphaFoldDB" id="A0A7W8YUZ5"/>
<keyword evidence="1" id="KW-0597">Phosphoprotein</keyword>
<accession>A0A7W8YUZ5</accession>
<gene>
    <name evidence="4" type="ORF">HDE69_003352</name>
</gene>
<dbReference type="Pfam" id="PF04397">
    <property type="entry name" value="LytTR"/>
    <property type="match status" value="1"/>
</dbReference>
<evidence type="ECO:0000259" key="3">
    <source>
        <dbReference type="PROSITE" id="PS50930"/>
    </source>
</evidence>
<dbReference type="Gene3D" id="3.40.50.2300">
    <property type="match status" value="1"/>
</dbReference>
<evidence type="ECO:0000313" key="5">
    <source>
        <dbReference type="Proteomes" id="UP000537718"/>
    </source>
</evidence>
<dbReference type="InterPro" id="IPR001789">
    <property type="entry name" value="Sig_transdc_resp-reg_receiver"/>
</dbReference>
<dbReference type="RefSeq" id="WP_183868202.1">
    <property type="nucleotide sequence ID" value="NZ_JACHCF010000007.1"/>
</dbReference>
<dbReference type="PANTHER" id="PTHR37299:SF1">
    <property type="entry name" value="STAGE 0 SPORULATION PROTEIN A HOMOLOG"/>
    <property type="match status" value="1"/>
</dbReference>
<feature type="domain" description="HTH LytTR-type" evidence="3">
    <location>
        <begin position="147"/>
        <end position="210"/>
    </location>
</feature>
<dbReference type="PROSITE" id="PS50110">
    <property type="entry name" value="RESPONSE_REGULATORY"/>
    <property type="match status" value="1"/>
</dbReference>
<evidence type="ECO:0000259" key="2">
    <source>
        <dbReference type="PROSITE" id="PS50110"/>
    </source>
</evidence>
<name>A0A7W8YUZ5_9SPHI</name>
<feature type="modified residue" description="4-aspartylphosphate" evidence="1">
    <location>
        <position position="55"/>
    </location>
</feature>
<sequence length="246" mass="28381">MYTCLIIDDEQSGIDVLLNYFQSFQLFTVVKTYINPLIALQEILHLPKVDLICMDIDMPELSGIDLSKIIRAKTDKLIFTTAHSKYALEALDIDIDVNAFLLKPFSLTKFSQVINKLFPITDIKPDQSSKVNEYFFVKNRDENLALVKIIYNDIIAIESMQNYIQFYTLKGKIVAYLTLKEVKDFLQNQSNFIQVQRSFIISIVHIEKLDGNVVHMPGDVKITIGNHYKDPLLNMIKSRILKTNRI</sequence>